<dbReference type="InterPro" id="IPR015943">
    <property type="entry name" value="WD40/YVTN_repeat-like_dom_sf"/>
</dbReference>
<name>A0A0L0BY76_LUCCU</name>
<dbReference type="InterPro" id="IPR007582">
    <property type="entry name" value="TFIID_NTD2"/>
</dbReference>
<dbReference type="STRING" id="7375.A0A0L0BY76"/>
<feature type="repeat" description="WD" evidence="8">
    <location>
        <begin position="648"/>
        <end position="689"/>
    </location>
</feature>
<feature type="repeat" description="WD" evidence="8">
    <location>
        <begin position="480"/>
        <end position="515"/>
    </location>
</feature>
<evidence type="ECO:0000256" key="4">
    <source>
        <dbReference type="ARBA" id="ARBA00022737"/>
    </source>
</evidence>
<keyword evidence="6" id="KW-0804">Transcription</keyword>
<feature type="repeat" description="WD" evidence="8">
    <location>
        <begin position="606"/>
        <end position="647"/>
    </location>
</feature>
<evidence type="ECO:0000256" key="3">
    <source>
        <dbReference type="ARBA" id="ARBA00022574"/>
    </source>
</evidence>
<dbReference type="CDD" id="cd00200">
    <property type="entry name" value="WD40"/>
    <property type="match status" value="1"/>
</dbReference>
<dbReference type="InterPro" id="IPR055442">
    <property type="entry name" value="Beta-prop_EML-like_2nd"/>
</dbReference>
<feature type="repeat" description="WD" evidence="8">
    <location>
        <begin position="564"/>
        <end position="605"/>
    </location>
</feature>
<comment type="caution">
    <text evidence="12">The sequence shown here is derived from an EMBL/GenBank/DDBJ whole genome shotgun (WGS) entry which is preliminary data.</text>
</comment>
<dbReference type="PANTHER" id="PTHR19879">
    <property type="entry name" value="TRANSCRIPTION INITIATION FACTOR TFIID"/>
    <property type="match status" value="1"/>
</dbReference>
<keyword evidence="3 8" id="KW-0853">WD repeat</keyword>
<dbReference type="InterPro" id="IPR019775">
    <property type="entry name" value="WD40_repeat_CS"/>
</dbReference>
<feature type="domain" description="TFIID subunit TAF5 NTD2" evidence="10">
    <location>
        <begin position="87"/>
        <end position="146"/>
    </location>
</feature>
<dbReference type="Gene3D" id="2.130.10.10">
    <property type="entry name" value="YVTN repeat-like/Quinoprotein amine dehydrogenase"/>
    <property type="match status" value="2"/>
</dbReference>
<comment type="similarity">
    <text evidence="2">Belongs to the WD repeat TAF5 family.</text>
</comment>
<evidence type="ECO:0000256" key="2">
    <source>
        <dbReference type="ARBA" id="ARBA00009435"/>
    </source>
</evidence>
<dbReference type="OMA" id="IYRSHNY"/>
<proteinExistence type="inferred from homology"/>
<evidence type="ECO:0000259" key="10">
    <source>
        <dbReference type="Pfam" id="PF04494"/>
    </source>
</evidence>
<dbReference type="Proteomes" id="UP000037069">
    <property type="component" value="Unassembled WGS sequence"/>
</dbReference>
<keyword evidence="13" id="KW-1185">Reference proteome</keyword>
<dbReference type="AlphaFoldDB" id="A0A0L0BY76"/>
<protein>
    <submittedName>
        <fullName evidence="12">Uncharacterized protein</fullName>
    </submittedName>
</protein>
<feature type="repeat" description="WD" evidence="8">
    <location>
        <begin position="522"/>
        <end position="563"/>
    </location>
</feature>
<evidence type="ECO:0000259" key="11">
    <source>
        <dbReference type="Pfam" id="PF23414"/>
    </source>
</evidence>
<dbReference type="SUPFAM" id="SSF50978">
    <property type="entry name" value="WD40 repeat-like"/>
    <property type="match status" value="1"/>
</dbReference>
<feature type="compositionally biased region" description="Polar residues" evidence="9">
    <location>
        <begin position="1"/>
        <end position="17"/>
    </location>
</feature>
<sequence>MSVPSNHHASSPLCSGNKSKKSKSDILRTAVGMYLKQKNFVGSEKFRKSDLVLLQNRKNFVLQKMLDSDLHGGNSFVFSNVLCLTNNYNMVDQQFSRFSQFIESQPVEIRNELKRFYAPLLAHLYIELIKGRETKAAIDFLRKYAHLVGPIETYEAPFATKINGCSLPSNDGNLDSGWQHLNIRYTREAFAEEDPELDFFMKLIQKISSCQKLDTLELDPDVAQFRSSKHEIHTCESVVNILRRFLEKRGHVLILNLLNTWIHIHIMDHEIRQHTEEQIFMPSEEPLEDEDDVELPLTAKLKTHSSSEKSSNKRSAEELPESTIKAEVDSIDCGATPNLRDTVHNVKQCLKTIKDSREQIFKNSLEFPRIIRIADKSQGLTCAALDTQECHLVAGFNTSLIQLWQMNQHSTRGKSMYERFSSSHCKWEMNNFVEENEDEMEEDIKCQHATKDLQKEYFREKYYEKKYVDNSYNSYGGLSLRGHGAGITDIQFSSHYPLLYSSSKDACMRCWRAENMNCGGIYRGHRYPIWCMDESPVGMYVATGSKDLTARLWSLEKEFPLITYVGHTQDVECLAFHPNGNYIATGSTDSSVRLWCVTSGKLMRVFSDCKQPVSNICFSPDGKMLAAGGEESKIRIFDLAAGSQLNELKDHTAMVTSIAWSSNGRHLASGCRDGSLRIWDVKKLTPMSESSSYNSSSSSSSSTTLNRVLALPTGCQRLVKVFFTNNDTITCLGS</sequence>
<feature type="region of interest" description="Disordered" evidence="9">
    <location>
        <begin position="300"/>
        <end position="322"/>
    </location>
</feature>
<dbReference type="SUPFAM" id="SSF160897">
    <property type="entry name" value="Taf5 N-terminal domain-like"/>
    <property type="match status" value="1"/>
</dbReference>
<dbReference type="GO" id="GO:0005634">
    <property type="term" value="C:nucleus"/>
    <property type="evidence" value="ECO:0007669"/>
    <property type="project" value="UniProtKB-SubCell"/>
</dbReference>
<keyword evidence="7" id="KW-0539">Nucleus</keyword>
<dbReference type="PRINTS" id="PR00320">
    <property type="entry name" value="GPROTEINBRPT"/>
</dbReference>
<evidence type="ECO:0000256" key="8">
    <source>
        <dbReference type="PROSITE-ProRule" id="PRU00221"/>
    </source>
</evidence>
<evidence type="ECO:0000256" key="5">
    <source>
        <dbReference type="ARBA" id="ARBA00023015"/>
    </source>
</evidence>
<dbReference type="Gene3D" id="1.25.40.500">
    <property type="entry name" value="TFIID subunit TAF5, NTD2 domain"/>
    <property type="match status" value="1"/>
</dbReference>
<accession>A0A0L0BY76</accession>
<dbReference type="PANTHER" id="PTHR19879:SF5">
    <property type="entry name" value="WD REPEAT-CONTAINING PROTEIN 55 HOMOLOG"/>
    <property type="match status" value="1"/>
</dbReference>
<evidence type="ECO:0000313" key="13">
    <source>
        <dbReference type="Proteomes" id="UP000037069"/>
    </source>
</evidence>
<dbReference type="InterPro" id="IPR036322">
    <property type="entry name" value="WD40_repeat_dom_sf"/>
</dbReference>
<comment type="subcellular location">
    <subcellularLocation>
        <location evidence="1">Nucleus</location>
    </subcellularLocation>
</comment>
<dbReference type="Pfam" id="PF00400">
    <property type="entry name" value="WD40"/>
    <property type="match status" value="1"/>
</dbReference>
<keyword evidence="4" id="KW-0677">Repeat</keyword>
<dbReference type="InterPro" id="IPR037264">
    <property type="entry name" value="TFIID_NTD2_sf"/>
</dbReference>
<organism evidence="12 13">
    <name type="scientific">Lucilia cuprina</name>
    <name type="common">Green bottle fly</name>
    <name type="synonym">Australian sheep blowfly</name>
    <dbReference type="NCBI Taxonomy" id="7375"/>
    <lineage>
        <taxon>Eukaryota</taxon>
        <taxon>Metazoa</taxon>
        <taxon>Ecdysozoa</taxon>
        <taxon>Arthropoda</taxon>
        <taxon>Hexapoda</taxon>
        <taxon>Insecta</taxon>
        <taxon>Pterygota</taxon>
        <taxon>Neoptera</taxon>
        <taxon>Endopterygota</taxon>
        <taxon>Diptera</taxon>
        <taxon>Brachycera</taxon>
        <taxon>Muscomorpha</taxon>
        <taxon>Oestroidea</taxon>
        <taxon>Calliphoridae</taxon>
        <taxon>Luciliinae</taxon>
        <taxon>Lucilia</taxon>
    </lineage>
</organism>
<evidence type="ECO:0000256" key="6">
    <source>
        <dbReference type="ARBA" id="ARBA00023163"/>
    </source>
</evidence>
<dbReference type="OrthoDB" id="10266330at2759"/>
<evidence type="ECO:0000256" key="1">
    <source>
        <dbReference type="ARBA" id="ARBA00004123"/>
    </source>
</evidence>
<dbReference type="Pfam" id="PF23414">
    <property type="entry name" value="Beta-prop_EML_2"/>
    <property type="match status" value="1"/>
</dbReference>
<feature type="domain" description="EML-like second beta-propeller" evidence="11">
    <location>
        <begin position="529"/>
        <end position="703"/>
    </location>
</feature>
<dbReference type="Pfam" id="PF04494">
    <property type="entry name" value="TFIID_NTD2"/>
    <property type="match status" value="1"/>
</dbReference>
<dbReference type="PROSITE" id="PS00678">
    <property type="entry name" value="WD_REPEATS_1"/>
    <property type="match status" value="1"/>
</dbReference>
<dbReference type="InterPro" id="IPR001680">
    <property type="entry name" value="WD40_rpt"/>
</dbReference>
<dbReference type="EMBL" id="JRES01001160">
    <property type="protein sequence ID" value="KNC24975.1"/>
    <property type="molecule type" value="Genomic_DNA"/>
</dbReference>
<dbReference type="SMART" id="SM00320">
    <property type="entry name" value="WD40"/>
    <property type="match status" value="6"/>
</dbReference>
<evidence type="ECO:0000313" key="12">
    <source>
        <dbReference type="EMBL" id="KNC24975.1"/>
    </source>
</evidence>
<keyword evidence="5" id="KW-0805">Transcription regulation</keyword>
<feature type="compositionally biased region" description="Basic and acidic residues" evidence="9">
    <location>
        <begin position="305"/>
        <end position="317"/>
    </location>
</feature>
<dbReference type="PROSITE" id="PS50294">
    <property type="entry name" value="WD_REPEATS_REGION"/>
    <property type="match status" value="3"/>
</dbReference>
<feature type="region of interest" description="Disordered" evidence="9">
    <location>
        <begin position="1"/>
        <end position="21"/>
    </location>
</feature>
<dbReference type="InterPro" id="IPR020472">
    <property type="entry name" value="WD40_PAC1"/>
</dbReference>
<reference evidence="12 13" key="1">
    <citation type="journal article" date="2015" name="Nat. Commun.">
        <title>Lucilia cuprina genome unlocks parasitic fly biology to underpin future interventions.</title>
        <authorList>
            <person name="Anstead C.A."/>
            <person name="Korhonen P.K."/>
            <person name="Young N.D."/>
            <person name="Hall R.S."/>
            <person name="Jex A.R."/>
            <person name="Murali S.C."/>
            <person name="Hughes D.S."/>
            <person name="Lee S.F."/>
            <person name="Perry T."/>
            <person name="Stroehlein A.J."/>
            <person name="Ansell B.R."/>
            <person name="Breugelmans B."/>
            <person name="Hofmann A."/>
            <person name="Qu J."/>
            <person name="Dugan S."/>
            <person name="Lee S.L."/>
            <person name="Chao H."/>
            <person name="Dinh H."/>
            <person name="Han Y."/>
            <person name="Doddapaneni H.V."/>
            <person name="Worley K.C."/>
            <person name="Muzny D.M."/>
            <person name="Ioannidis P."/>
            <person name="Waterhouse R.M."/>
            <person name="Zdobnov E.M."/>
            <person name="James P.J."/>
            <person name="Bagnall N.H."/>
            <person name="Kotze A.C."/>
            <person name="Gibbs R.A."/>
            <person name="Richards S."/>
            <person name="Batterham P."/>
            <person name="Gasser R.B."/>
        </authorList>
    </citation>
    <scope>NUCLEOTIDE SEQUENCE [LARGE SCALE GENOMIC DNA]</scope>
    <source>
        <strain evidence="12 13">LS</strain>
        <tissue evidence="12">Full body</tissue>
    </source>
</reference>
<evidence type="ECO:0000256" key="9">
    <source>
        <dbReference type="SAM" id="MobiDB-lite"/>
    </source>
</evidence>
<evidence type="ECO:0000256" key="7">
    <source>
        <dbReference type="ARBA" id="ARBA00023242"/>
    </source>
</evidence>
<dbReference type="PROSITE" id="PS50082">
    <property type="entry name" value="WD_REPEATS_2"/>
    <property type="match status" value="5"/>
</dbReference>
<gene>
    <name evidence="12" type="ORF">FF38_11860</name>
</gene>